<evidence type="ECO:0000313" key="11">
    <source>
        <dbReference type="EMBL" id="RMA41273.1"/>
    </source>
</evidence>
<dbReference type="InterPro" id="IPR002904">
    <property type="entry name" value="Lys-tRNA-ligase"/>
</dbReference>
<dbReference type="InterPro" id="IPR008925">
    <property type="entry name" value="aa_tRNA-synth_I_cd-bd_sf"/>
</dbReference>
<evidence type="ECO:0000256" key="4">
    <source>
        <dbReference type="ARBA" id="ARBA00022598"/>
    </source>
</evidence>
<dbReference type="InterPro" id="IPR020751">
    <property type="entry name" value="aa-tRNA-synth_I_codon-bd_sub2"/>
</dbReference>
<comment type="catalytic activity">
    <reaction evidence="9 10">
        <text>tRNA(Lys) + L-lysine + ATP = L-lysyl-tRNA(Lys) + AMP + diphosphate</text>
        <dbReference type="Rhea" id="RHEA:20792"/>
        <dbReference type="Rhea" id="RHEA-COMP:9696"/>
        <dbReference type="Rhea" id="RHEA-COMP:9697"/>
        <dbReference type="ChEBI" id="CHEBI:30616"/>
        <dbReference type="ChEBI" id="CHEBI:32551"/>
        <dbReference type="ChEBI" id="CHEBI:33019"/>
        <dbReference type="ChEBI" id="CHEBI:78442"/>
        <dbReference type="ChEBI" id="CHEBI:78529"/>
        <dbReference type="ChEBI" id="CHEBI:456215"/>
        <dbReference type="EC" id="6.1.1.6"/>
    </reaction>
</comment>
<dbReference type="GO" id="GO:0005737">
    <property type="term" value="C:cytoplasm"/>
    <property type="evidence" value="ECO:0007669"/>
    <property type="project" value="UniProtKB-SubCell"/>
</dbReference>
<feature type="short sequence motif" description="'KMSKS' region" evidence="10">
    <location>
        <begin position="290"/>
        <end position="294"/>
    </location>
</feature>
<evidence type="ECO:0000256" key="8">
    <source>
        <dbReference type="ARBA" id="ARBA00023146"/>
    </source>
</evidence>
<dbReference type="PANTHER" id="PTHR37940:SF1">
    <property type="entry name" value="LYSINE--TRNA LIGASE"/>
    <property type="match status" value="1"/>
</dbReference>
<dbReference type="EMBL" id="RCNT01000008">
    <property type="protein sequence ID" value="RMA41273.1"/>
    <property type="molecule type" value="Genomic_DNA"/>
</dbReference>
<evidence type="ECO:0000256" key="5">
    <source>
        <dbReference type="ARBA" id="ARBA00022741"/>
    </source>
</evidence>
<proteinExistence type="inferred from homology"/>
<dbReference type="InterPro" id="IPR001412">
    <property type="entry name" value="aa-tRNA-synth_I_CS"/>
</dbReference>
<dbReference type="Proteomes" id="UP000281343">
    <property type="component" value="Unassembled WGS sequence"/>
</dbReference>
<dbReference type="NCBIfam" id="NF001968">
    <property type="entry name" value="PRK00750.1-2"/>
    <property type="match status" value="1"/>
</dbReference>
<feature type="binding site" evidence="10">
    <location>
        <position position="293"/>
    </location>
    <ligand>
        <name>ATP</name>
        <dbReference type="ChEBI" id="CHEBI:30616"/>
    </ligand>
</feature>
<comment type="similarity">
    <text evidence="2 10">Belongs to the class-I aminoacyl-tRNA synthetase family.</text>
</comment>
<dbReference type="Pfam" id="PF01921">
    <property type="entry name" value="tRNA-synt_1f"/>
    <property type="match status" value="1"/>
</dbReference>
<keyword evidence="5 10" id="KW-0547">Nucleotide-binding</keyword>
<comment type="caution">
    <text evidence="11">The sequence shown here is derived from an EMBL/GenBank/DDBJ whole genome shotgun (WGS) entry which is preliminary data.</text>
</comment>
<gene>
    <name evidence="10" type="primary">lysS</name>
    <name evidence="11" type="ORF">D9R08_15595</name>
</gene>
<keyword evidence="7 10" id="KW-0648">Protein biosynthesis</keyword>
<name>A0A3L9Y4J9_9RHOB</name>
<dbReference type="OrthoDB" id="9803151at2"/>
<organism evidence="11 12">
    <name type="scientific">Rhodophyticola porphyridii</name>
    <dbReference type="NCBI Taxonomy" id="1852017"/>
    <lineage>
        <taxon>Bacteria</taxon>
        <taxon>Pseudomonadati</taxon>
        <taxon>Pseudomonadota</taxon>
        <taxon>Alphaproteobacteria</taxon>
        <taxon>Rhodobacterales</taxon>
        <taxon>Roseobacteraceae</taxon>
        <taxon>Rhodophyticola</taxon>
    </lineage>
</organism>
<dbReference type="GO" id="GO:0000049">
    <property type="term" value="F:tRNA binding"/>
    <property type="evidence" value="ECO:0007669"/>
    <property type="project" value="InterPro"/>
</dbReference>
<evidence type="ECO:0000313" key="12">
    <source>
        <dbReference type="Proteomes" id="UP000281343"/>
    </source>
</evidence>
<dbReference type="InterPro" id="IPR014729">
    <property type="entry name" value="Rossmann-like_a/b/a_fold"/>
</dbReference>
<dbReference type="RefSeq" id="WP_121898994.1">
    <property type="nucleotide sequence ID" value="NZ_RCNT01000008.1"/>
</dbReference>
<evidence type="ECO:0000256" key="7">
    <source>
        <dbReference type="ARBA" id="ARBA00022917"/>
    </source>
</evidence>
<dbReference type="AlphaFoldDB" id="A0A3L9Y4J9"/>
<dbReference type="GO" id="GO:0005524">
    <property type="term" value="F:ATP binding"/>
    <property type="evidence" value="ECO:0007669"/>
    <property type="project" value="UniProtKB-UniRule"/>
</dbReference>
<dbReference type="Gene3D" id="1.10.10.350">
    <property type="match status" value="1"/>
</dbReference>
<reference evidence="11 12" key="1">
    <citation type="submission" date="2018-10" db="EMBL/GenBank/DDBJ databases">
        <authorList>
            <person name="Jung H.S."/>
            <person name="Jeon C.O."/>
        </authorList>
    </citation>
    <scope>NUCLEOTIDE SEQUENCE [LARGE SCALE GENOMIC DNA]</scope>
    <source>
        <strain evidence="11 12">MA-7-27</strain>
    </source>
</reference>
<keyword evidence="6 10" id="KW-0067">ATP-binding</keyword>
<evidence type="ECO:0000256" key="2">
    <source>
        <dbReference type="ARBA" id="ARBA00005594"/>
    </source>
</evidence>
<dbReference type="HAMAP" id="MF_00177">
    <property type="entry name" value="Lys_tRNA_synth_class1"/>
    <property type="match status" value="1"/>
</dbReference>
<dbReference type="GO" id="GO:0004824">
    <property type="term" value="F:lysine-tRNA ligase activity"/>
    <property type="evidence" value="ECO:0007669"/>
    <property type="project" value="UniProtKB-UniRule"/>
</dbReference>
<keyword evidence="8 10" id="KW-0030">Aminoacyl-tRNA synthetase</keyword>
<evidence type="ECO:0000256" key="6">
    <source>
        <dbReference type="ARBA" id="ARBA00022840"/>
    </source>
</evidence>
<dbReference type="SUPFAM" id="SSF48163">
    <property type="entry name" value="An anticodon-binding domain of class I aminoacyl-tRNA synthetases"/>
    <property type="match status" value="1"/>
</dbReference>
<feature type="short sequence motif" description="'HIGH' region" evidence="10">
    <location>
        <begin position="44"/>
        <end position="52"/>
    </location>
</feature>
<dbReference type="EC" id="6.1.1.6" evidence="10"/>
<dbReference type="NCBIfam" id="TIGR00467">
    <property type="entry name" value="lysS_arch"/>
    <property type="match status" value="1"/>
</dbReference>
<dbReference type="PROSITE" id="PS00178">
    <property type="entry name" value="AA_TRNA_LIGASE_I"/>
    <property type="match status" value="1"/>
</dbReference>
<keyword evidence="3 10" id="KW-0963">Cytoplasm</keyword>
<comment type="subcellular location">
    <subcellularLocation>
        <location evidence="1 10">Cytoplasm</location>
    </subcellularLocation>
</comment>
<dbReference type="Gene3D" id="3.40.50.620">
    <property type="entry name" value="HUPs"/>
    <property type="match status" value="2"/>
</dbReference>
<keyword evidence="4 10" id="KW-0436">Ligase</keyword>
<evidence type="ECO:0000256" key="3">
    <source>
        <dbReference type="ARBA" id="ARBA00022490"/>
    </source>
</evidence>
<dbReference type="SUPFAM" id="SSF52374">
    <property type="entry name" value="Nucleotidylyl transferase"/>
    <property type="match status" value="1"/>
</dbReference>
<evidence type="ECO:0000256" key="1">
    <source>
        <dbReference type="ARBA" id="ARBA00004496"/>
    </source>
</evidence>
<keyword evidence="12" id="KW-1185">Reference proteome</keyword>
<protein>
    <recommendedName>
        <fullName evidence="10">Lysine--tRNA ligase</fullName>
        <ecNumber evidence="10">6.1.1.6</ecNumber>
    </recommendedName>
    <alternativeName>
        <fullName evidence="10">Lysyl-tRNA synthetase</fullName>
        <shortName evidence="10">LysRS</shortName>
    </alternativeName>
</protein>
<sequence>MTDLRETALNSKAWPFEEARRLVKRYENGPPEKGYVLFETGYGPSGLPHIGTFGEVLRTTMVRRAFEILSDIPTKLICFSDDMDGMRKVPDNVPNQEMLAEYLQMPLTSVPDPFGEHESFGHHNNAMLRRFLDTFGFEYEFYSAREFYRSGAFDETLLRAAERYDDLMAVMLKSLREERQQTYSIFLPIHPETGRVLYVPIKHVDAGEGTVTFDDAEGREWTLPVTGGNVKLQWKPDFGARWAALGVDWESYGKEHAPNTAIYSAICSKLGGKPPEVFTYELFLDENGQKISKSTGNGISIDEWLSYASTESLSYFMYQKPKTAKRMYFDVIPKAVDEYHQQLRAYAGQDTAARLNNPVFHIHGHNVPASNMVVSFAMLLNLASVAHAEDKEALWGFIRRYAPDASAETHPDLDQAAGFAVRYYNDFVKPHKVFRLPDEKEAAAMRDLADRLAAYDGPQDDEALQTIVFAVGKDHGFEPLRDWFKALYEVLLGASQGPRFGGFVALYGVAETIGLIEDGLAGTLAA</sequence>
<accession>A0A3L9Y4J9</accession>
<evidence type="ECO:0000256" key="10">
    <source>
        <dbReference type="HAMAP-Rule" id="MF_00177"/>
    </source>
</evidence>
<dbReference type="PANTHER" id="PTHR37940">
    <property type="entry name" value="LYSINE--TRNA LIGASE"/>
    <property type="match status" value="1"/>
</dbReference>
<dbReference type="GO" id="GO:0006430">
    <property type="term" value="P:lysyl-tRNA aminoacylation"/>
    <property type="evidence" value="ECO:0007669"/>
    <property type="project" value="UniProtKB-UniRule"/>
</dbReference>
<evidence type="ECO:0000256" key="9">
    <source>
        <dbReference type="ARBA" id="ARBA00048573"/>
    </source>
</evidence>